<dbReference type="PROSITE" id="PS51257">
    <property type="entry name" value="PROKAR_LIPOPROTEIN"/>
    <property type="match status" value="1"/>
</dbReference>
<keyword evidence="2" id="KW-1185">Reference proteome</keyword>
<accession>A0A183CK02</accession>
<feature type="region of interest" description="Disordered" evidence="1">
    <location>
        <begin position="42"/>
        <end position="93"/>
    </location>
</feature>
<evidence type="ECO:0000313" key="2">
    <source>
        <dbReference type="Proteomes" id="UP000050741"/>
    </source>
</evidence>
<evidence type="ECO:0000256" key="1">
    <source>
        <dbReference type="SAM" id="MobiDB-lite"/>
    </source>
</evidence>
<dbReference type="WBParaSite" id="GPLIN_001320800">
    <property type="protein sequence ID" value="GPLIN_001320800"/>
    <property type="gene ID" value="GPLIN_001320800"/>
</dbReference>
<evidence type="ECO:0000313" key="3">
    <source>
        <dbReference type="WBParaSite" id="GPLIN_001320800"/>
    </source>
</evidence>
<reference evidence="2" key="1">
    <citation type="submission" date="2014-05" db="EMBL/GenBank/DDBJ databases">
        <title>The genome and life-stage specific transcriptomes of Globodera pallida elucidate key aspects of plant parasitism by a cyst nematode.</title>
        <authorList>
            <person name="Cotton J.A."/>
            <person name="Lilley C.J."/>
            <person name="Jones L.M."/>
            <person name="Kikuchi T."/>
            <person name="Reid A.J."/>
            <person name="Thorpe P."/>
            <person name="Tsai I.J."/>
            <person name="Beasley H."/>
            <person name="Blok V."/>
            <person name="Cock P.J.A."/>
            <person name="Van den Akker S.E."/>
            <person name="Holroyd N."/>
            <person name="Hunt M."/>
            <person name="Mantelin S."/>
            <person name="Naghra H."/>
            <person name="Pain A."/>
            <person name="Palomares-Rius J.E."/>
            <person name="Zarowiecki M."/>
            <person name="Berriman M."/>
            <person name="Jones J.T."/>
            <person name="Urwin P.E."/>
        </authorList>
    </citation>
    <scope>NUCLEOTIDE SEQUENCE [LARGE SCALE GENOMIC DNA]</scope>
    <source>
        <strain evidence="2">Lindley</strain>
    </source>
</reference>
<protein>
    <submittedName>
        <fullName evidence="3">Secreted protein</fullName>
    </submittedName>
</protein>
<dbReference type="AlphaFoldDB" id="A0A183CK02"/>
<proteinExistence type="predicted"/>
<reference evidence="3" key="2">
    <citation type="submission" date="2016-06" db="UniProtKB">
        <authorList>
            <consortium name="WormBaseParasite"/>
        </authorList>
    </citation>
    <scope>IDENTIFICATION</scope>
</reference>
<feature type="compositionally biased region" description="Low complexity" evidence="1">
    <location>
        <begin position="43"/>
        <end position="75"/>
    </location>
</feature>
<dbReference type="Proteomes" id="UP000050741">
    <property type="component" value="Unassembled WGS sequence"/>
</dbReference>
<sequence>MGRRFSRVEFCVCFVAGSSSCEEAHWDSNEGKNFVLVSHDQYPTTTTPTATPKTTPAGSIQMTKSRTSSSSSPPKDINHNHDEEDDDQQRTYGRTSAAITCQMENIDRNYYLFFI</sequence>
<name>A0A183CK02_GLOPA</name>
<organism evidence="2 3">
    <name type="scientific">Globodera pallida</name>
    <name type="common">Potato cyst nematode worm</name>
    <name type="synonym">Heterodera pallida</name>
    <dbReference type="NCBI Taxonomy" id="36090"/>
    <lineage>
        <taxon>Eukaryota</taxon>
        <taxon>Metazoa</taxon>
        <taxon>Ecdysozoa</taxon>
        <taxon>Nematoda</taxon>
        <taxon>Chromadorea</taxon>
        <taxon>Rhabditida</taxon>
        <taxon>Tylenchina</taxon>
        <taxon>Tylenchomorpha</taxon>
        <taxon>Tylenchoidea</taxon>
        <taxon>Heteroderidae</taxon>
        <taxon>Heteroderinae</taxon>
        <taxon>Globodera</taxon>
    </lineage>
</organism>